<organism evidence="1 2">
    <name type="scientific">Alteromonas halophila</name>
    <dbReference type="NCBI Taxonomy" id="516698"/>
    <lineage>
        <taxon>Bacteria</taxon>
        <taxon>Pseudomonadati</taxon>
        <taxon>Pseudomonadota</taxon>
        <taxon>Gammaproteobacteria</taxon>
        <taxon>Alteromonadales</taxon>
        <taxon>Alteromonadaceae</taxon>
        <taxon>Alteromonas/Salinimonas group</taxon>
        <taxon>Alteromonas</taxon>
    </lineage>
</organism>
<evidence type="ECO:0000313" key="1">
    <source>
        <dbReference type="EMBL" id="GGW75222.1"/>
    </source>
</evidence>
<gene>
    <name evidence="1" type="ORF">GCM10007391_04310</name>
</gene>
<reference evidence="1" key="1">
    <citation type="journal article" date="2014" name="Int. J. Syst. Evol. Microbiol.">
        <title>Complete genome sequence of Corynebacterium casei LMG S-19264T (=DSM 44701T), isolated from a smear-ripened cheese.</title>
        <authorList>
            <consortium name="US DOE Joint Genome Institute (JGI-PGF)"/>
            <person name="Walter F."/>
            <person name="Albersmeier A."/>
            <person name="Kalinowski J."/>
            <person name="Ruckert C."/>
        </authorList>
    </citation>
    <scope>NUCLEOTIDE SEQUENCE</scope>
    <source>
        <strain evidence="1">KCTC 22164</strain>
    </source>
</reference>
<name>A0A918JDJ2_9ALTE</name>
<proteinExistence type="predicted"/>
<protein>
    <submittedName>
        <fullName evidence="1">Uncharacterized protein</fullName>
    </submittedName>
</protein>
<dbReference type="Proteomes" id="UP000631300">
    <property type="component" value="Unassembled WGS sequence"/>
</dbReference>
<evidence type="ECO:0000313" key="2">
    <source>
        <dbReference type="Proteomes" id="UP000631300"/>
    </source>
</evidence>
<comment type="caution">
    <text evidence="1">The sequence shown here is derived from an EMBL/GenBank/DDBJ whole genome shotgun (WGS) entry which is preliminary data.</text>
</comment>
<sequence length="55" mass="6348">MPVFTALIYTGTHQCLVSQPCADHESFHDYLTEQFGVYVCLWLKEMRAASHTRSK</sequence>
<dbReference type="AlphaFoldDB" id="A0A918JDJ2"/>
<keyword evidence="2" id="KW-1185">Reference proteome</keyword>
<dbReference type="EMBL" id="BMXP01000001">
    <property type="protein sequence ID" value="GGW75222.1"/>
    <property type="molecule type" value="Genomic_DNA"/>
</dbReference>
<accession>A0A918JDJ2</accession>
<reference evidence="1" key="2">
    <citation type="submission" date="2020-09" db="EMBL/GenBank/DDBJ databases">
        <authorList>
            <person name="Sun Q."/>
            <person name="Kim S."/>
        </authorList>
    </citation>
    <scope>NUCLEOTIDE SEQUENCE</scope>
    <source>
        <strain evidence="1">KCTC 22164</strain>
    </source>
</reference>